<proteinExistence type="predicted"/>
<dbReference type="OrthoDB" id="290157at2"/>
<dbReference type="AlphaFoldDB" id="A0A518H8B7"/>
<feature type="transmembrane region" description="Helical" evidence="1">
    <location>
        <begin position="30"/>
        <end position="52"/>
    </location>
</feature>
<protein>
    <submittedName>
        <fullName evidence="2">Uncharacterized protein</fullName>
    </submittedName>
</protein>
<dbReference type="KEGG" id="tpla:ElP_50330"/>
<keyword evidence="1" id="KW-0472">Membrane</keyword>
<evidence type="ECO:0000313" key="2">
    <source>
        <dbReference type="EMBL" id="QDV37100.1"/>
    </source>
</evidence>
<keyword evidence="3" id="KW-1185">Reference proteome</keyword>
<evidence type="ECO:0000256" key="1">
    <source>
        <dbReference type="SAM" id="Phobius"/>
    </source>
</evidence>
<evidence type="ECO:0000313" key="3">
    <source>
        <dbReference type="Proteomes" id="UP000317835"/>
    </source>
</evidence>
<gene>
    <name evidence="2" type="ORF">ElP_50330</name>
</gene>
<reference evidence="2 3" key="1">
    <citation type="submission" date="2019-02" db="EMBL/GenBank/DDBJ databases">
        <title>Deep-cultivation of Planctomycetes and their phenomic and genomic characterization uncovers novel biology.</title>
        <authorList>
            <person name="Wiegand S."/>
            <person name="Jogler M."/>
            <person name="Boedeker C."/>
            <person name="Pinto D."/>
            <person name="Vollmers J."/>
            <person name="Rivas-Marin E."/>
            <person name="Kohn T."/>
            <person name="Peeters S.H."/>
            <person name="Heuer A."/>
            <person name="Rast P."/>
            <person name="Oberbeckmann S."/>
            <person name="Bunk B."/>
            <person name="Jeske O."/>
            <person name="Meyerdierks A."/>
            <person name="Storesund J.E."/>
            <person name="Kallscheuer N."/>
            <person name="Luecker S."/>
            <person name="Lage O.M."/>
            <person name="Pohl T."/>
            <person name="Merkel B.J."/>
            <person name="Hornburger P."/>
            <person name="Mueller R.-W."/>
            <person name="Bruemmer F."/>
            <person name="Labrenz M."/>
            <person name="Spormann A.M."/>
            <person name="Op den Camp H."/>
            <person name="Overmann J."/>
            <person name="Amann R."/>
            <person name="Jetten M.S.M."/>
            <person name="Mascher T."/>
            <person name="Medema M.H."/>
            <person name="Devos D.P."/>
            <person name="Kaster A.-K."/>
            <person name="Ovreas L."/>
            <person name="Rohde M."/>
            <person name="Galperin M.Y."/>
            <person name="Jogler C."/>
        </authorList>
    </citation>
    <scope>NUCLEOTIDE SEQUENCE [LARGE SCALE GENOMIC DNA]</scope>
    <source>
        <strain evidence="2 3">ElP</strain>
    </source>
</reference>
<dbReference type="Proteomes" id="UP000317835">
    <property type="component" value="Chromosome"/>
</dbReference>
<dbReference type="RefSeq" id="WP_145274418.1">
    <property type="nucleotide sequence ID" value="NZ_CP036426.1"/>
</dbReference>
<accession>A0A518H8B7</accession>
<dbReference type="EMBL" id="CP036426">
    <property type="protein sequence ID" value="QDV37100.1"/>
    <property type="molecule type" value="Genomic_DNA"/>
</dbReference>
<organism evidence="2 3">
    <name type="scientific">Tautonia plasticadhaerens</name>
    <dbReference type="NCBI Taxonomy" id="2527974"/>
    <lineage>
        <taxon>Bacteria</taxon>
        <taxon>Pseudomonadati</taxon>
        <taxon>Planctomycetota</taxon>
        <taxon>Planctomycetia</taxon>
        <taxon>Isosphaerales</taxon>
        <taxon>Isosphaeraceae</taxon>
        <taxon>Tautonia</taxon>
    </lineage>
</organism>
<keyword evidence="1" id="KW-0812">Transmembrane</keyword>
<sequence length="143" mass="15997" precursor="true">MADHQQITPDETLNPHARGHQEDRINVASIGIFAVGLVVVVVVVFFAVAAMMDRFSLSKQRIDQRRPAVFSLNDPDLYPGARLQEDPGRDMSKMRTDVTRRLESYGWVDRGNGVAHIPIERAMQITAENGLPARDDIDRGDSE</sequence>
<keyword evidence="1" id="KW-1133">Transmembrane helix</keyword>
<name>A0A518H8B7_9BACT</name>